<protein>
    <submittedName>
        <fullName evidence="1">Uncharacterized protein</fullName>
    </submittedName>
</protein>
<dbReference type="RefSeq" id="WP_244315710.1">
    <property type="nucleotide sequence ID" value="NZ_CP045298.1"/>
</dbReference>
<comment type="caution">
    <text evidence="1">The sequence shown here is derived from an EMBL/GenBank/DDBJ whole genome shotgun (WGS) entry which is preliminary data.</text>
</comment>
<gene>
    <name evidence="1" type="ORF">QOZ95_003995</name>
</gene>
<reference evidence="1 2" key="1">
    <citation type="submission" date="2023-07" db="EMBL/GenBank/DDBJ databases">
        <title>Genomic Encyclopedia of Type Strains, Phase IV (KMG-IV): sequencing the most valuable type-strain genomes for metagenomic binning, comparative biology and taxonomic classification.</title>
        <authorList>
            <person name="Goeker M."/>
        </authorList>
    </citation>
    <scope>NUCLEOTIDE SEQUENCE [LARGE SCALE GENOMIC DNA]</scope>
    <source>
        <strain evidence="1 2">DSM 14914</strain>
    </source>
</reference>
<name>A0ABU0L299_9BACL</name>
<evidence type="ECO:0000313" key="1">
    <source>
        <dbReference type="EMBL" id="MDQ0495812.1"/>
    </source>
</evidence>
<accession>A0ABU0L299</accession>
<sequence>MNYEYAAPADLPGLGPEYKAHQCLGMLLQILFSYEGVGEQLVATGLWSPVISSNRYAALHVLKVWDTLKYMGG</sequence>
<keyword evidence="2" id="KW-1185">Reference proteome</keyword>
<evidence type="ECO:0000313" key="2">
    <source>
        <dbReference type="Proteomes" id="UP001242811"/>
    </source>
</evidence>
<proteinExistence type="predicted"/>
<dbReference type="EMBL" id="JAUSWA010000027">
    <property type="protein sequence ID" value="MDQ0495812.1"/>
    <property type="molecule type" value="Genomic_DNA"/>
</dbReference>
<dbReference type="Proteomes" id="UP001242811">
    <property type="component" value="Unassembled WGS sequence"/>
</dbReference>
<organism evidence="1 2">
    <name type="scientific">Paenibacillus brasilensis</name>
    <dbReference type="NCBI Taxonomy" id="128574"/>
    <lineage>
        <taxon>Bacteria</taxon>
        <taxon>Bacillati</taxon>
        <taxon>Bacillota</taxon>
        <taxon>Bacilli</taxon>
        <taxon>Bacillales</taxon>
        <taxon>Paenibacillaceae</taxon>
        <taxon>Paenibacillus</taxon>
    </lineage>
</organism>